<dbReference type="SUPFAM" id="SSF53067">
    <property type="entry name" value="Actin-like ATPase domain"/>
    <property type="match status" value="2"/>
</dbReference>
<keyword evidence="1" id="KW-0694">RNA-binding</keyword>
<evidence type="ECO:0000313" key="4">
    <source>
        <dbReference type="Proteomes" id="UP000216024"/>
    </source>
</evidence>
<keyword evidence="4" id="KW-1185">Reference proteome</keyword>
<reference evidence="3 4" key="1">
    <citation type="submission" date="2017-06" db="EMBL/GenBank/DDBJ databases">
        <title>Draft genome sequence of anaerobic fermentative bacterium Anaeromicrobium sediminis DY2726D isolated from West Pacific Ocean sediments.</title>
        <authorList>
            <person name="Zeng X."/>
        </authorList>
    </citation>
    <scope>NUCLEOTIDE SEQUENCE [LARGE SCALE GENOMIC DNA]</scope>
    <source>
        <strain evidence="3 4">DY2726D</strain>
    </source>
</reference>
<dbReference type="GO" id="GO:0003723">
    <property type="term" value="F:RNA binding"/>
    <property type="evidence" value="ECO:0007669"/>
    <property type="project" value="UniProtKB-KW"/>
</dbReference>
<gene>
    <name evidence="3" type="ORF">CCE28_04280</name>
</gene>
<dbReference type="AlphaFoldDB" id="A0A267MMX2"/>
<dbReference type="OrthoDB" id="9768127at2"/>
<dbReference type="Pfam" id="PF14450">
    <property type="entry name" value="FtsA"/>
    <property type="match status" value="1"/>
</dbReference>
<evidence type="ECO:0000259" key="2">
    <source>
        <dbReference type="SMART" id="SM00842"/>
    </source>
</evidence>
<proteinExistence type="predicted"/>
<dbReference type="GO" id="GO:0051301">
    <property type="term" value="P:cell division"/>
    <property type="evidence" value="ECO:0007669"/>
    <property type="project" value="InterPro"/>
</dbReference>
<dbReference type="InterPro" id="IPR050696">
    <property type="entry name" value="FtsA/MreB"/>
</dbReference>
<dbReference type="InterPro" id="IPR003494">
    <property type="entry name" value="SHS2_FtsA"/>
</dbReference>
<dbReference type="SMART" id="SM00842">
    <property type="entry name" value="FtsA"/>
    <property type="match status" value="1"/>
</dbReference>
<evidence type="ECO:0000313" key="3">
    <source>
        <dbReference type="EMBL" id="PAB60762.1"/>
    </source>
</evidence>
<accession>A0A267MMX2</accession>
<dbReference type="Proteomes" id="UP000216024">
    <property type="component" value="Unassembled WGS sequence"/>
</dbReference>
<dbReference type="RefSeq" id="WP_095131307.1">
    <property type="nucleotide sequence ID" value="NZ_NIBG01000002.1"/>
</dbReference>
<dbReference type="PANTHER" id="PTHR32432">
    <property type="entry name" value="CELL DIVISION PROTEIN FTSA-RELATED"/>
    <property type="match status" value="1"/>
</dbReference>
<dbReference type="PROSITE" id="PS50889">
    <property type="entry name" value="S4"/>
    <property type="match status" value="1"/>
</dbReference>
<dbReference type="PANTHER" id="PTHR32432:SF3">
    <property type="entry name" value="ETHANOLAMINE UTILIZATION PROTEIN EUTJ"/>
    <property type="match status" value="1"/>
</dbReference>
<dbReference type="InterPro" id="IPR043129">
    <property type="entry name" value="ATPase_NBD"/>
</dbReference>
<dbReference type="CDD" id="cd24004">
    <property type="entry name" value="ASKHA_NBD_PilM-like"/>
    <property type="match status" value="1"/>
</dbReference>
<comment type="caution">
    <text evidence="3">The sequence shown here is derived from an EMBL/GenBank/DDBJ whole genome shotgun (WGS) entry which is preliminary data.</text>
</comment>
<sequence length="620" mass="69409">MVEAVKGNINPHEVVFALDIGTKSVVGIVGRKTDEEFEIIDYDILKHPSRAMYDGQIHDVEKVAKTCEKVKGNLEERLGFKLKYVSIAAAGRALKTYKVKVEKEIDFLAKIDKSIVGSMEIEGVQRAQETLDSENKDKSLKYYCVGHTVVNYYLDDNIMTSLIDHKGNKISAEIIATFLPYVVVDSLYTVMNKIDLEVKSLTLEPIAAMNAAIPEKLRLLNIALVDIGAGTSDIALTKDGNVVAYAMASVAGDEITEILAKEFLLDFNMAEELKIQLNKKNMHTFLDIVGIEYTLTTEEILERIKGSIENLADNIAENILKYNKKAPSAVFCIGGGSQIPLLTEFLAQKLDIRPERVVVRGTEILHNVKVNYEELGGPEFITPIGIGTIGHSIQKDLIKITFNNNLFEMFKTKTMKVSDVLIKAGFSPNKLISKRGKSMEVFLGDEKHIISGQIGESAKIYLNGEEVGIDAAVSDKDTLVVKEALPGKDGTSTLMDFIHKLEVDGEKIKGIRVNNEKCELSYVLGNKDRINIEFFEDSIIKEPIQRDKGSSLKKKITKVYVNNEEIHIKKEKSPIFIDIFDYIDFDRSRVKGKLIMKVNDEKGSFTDVLNENDHIEIYWE</sequence>
<dbReference type="EMBL" id="NIBG01000002">
    <property type="protein sequence ID" value="PAB60762.1"/>
    <property type="molecule type" value="Genomic_DNA"/>
</dbReference>
<evidence type="ECO:0000256" key="1">
    <source>
        <dbReference type="PROSITE-ProRule" id="PRU00182"/>
    </source>
</evidence>
<name>A0A267MMX2_9FIRM</name>
<feature type="domain" description="SHS2" evidence="2">
    <location>
        <begin position="15"/>
        <end position="212"/>
    </location>
</feature>
<protein>
    <recommendedName>
        <fullName evidence="2">SHS2 domain-containing protein</fullName>
    </recommendedName>
</protein>
<organism evidence="3 4">
    <name type="scientific">Anaeromicrobium sediminis</name>
    <dbReference type="NCBI Taxonomy" id="1478221"/>
    <lineage>
        <taxon>Bacteria</taxon>
        <taxon>Bacillati</taxon>
        <taxon>Bacillota</taxon>
        <taxon>Clostridia</taxon>
        <taxon>Peptostreptococcales</taxon>
        <taxon>Thermotaleaceae</taxon>
        <taxon>Anaeromicrobium</taxon>
    </lineage>
</organism>
<dbReference type="Gene3D" id="3.30.420.40">
    <property type="match status" value="2"/>
</dbReference>